<keyword evidence="13" id="KW-1185">Reference proteome</keyword>
<evidence type="ECO:0000256" key="2">
    <source>
        <dbReference type="ARBA" id="ARBA00022516"/>
    </source>
</evidence>
<comment type="caution">
    <text evidence="10">Lacks conserved residue(s) required for the propagation of feature annotation.</text>
</comment>
<reference evidence="12 13" key="1">
    <citation type="journal article" date="2014" name="Environ. Microbiol.">
        <title>Genomic signatures of obligate host dependence in the luminous bacterial symbiont of a vertebrate.</title>
        <authorList>
            <person name="Hendry T.A."/>
            <person name="de Wet J.R."/>
            <person name="Dunlap P.V."/>
        </authorList>
    </citation>
    <scope>NUCLEOTIDE SEQUENCE [LARGE SCALE GENOMIC DNA]</scope>
    <source>
        <strain evidence="12 13">Akat1</strain>
    </source>
</reference>
<dbReference type="NCBIfam" id="TIGR01854">
    <property type="entry name" value="lipid_A_lpxH"/>
    <property type="match status" value="1"/>
</dbReference>
<keyword evidence="6 10" id="KW-0378">Hydrolase</keyword>
<feature type="binding site" evidence="10">
    <location>
        <position position="167"/>
    </location>
    <ligand>
        <name>substrate</name>
    </ligand>
</feature>
<comment type="function">
    <text evidence="10">Hydrolyzes the pyrophosphate bond of UDP-2,3-diacylglucosamine to yield 2,3-diacylglucosamine 1-phosphate (lipid X) and UMP by catalyzing the attack of water at the alpha-P atom. Involved in the biosynthesis of lipid A, a phosphorylated glycolipid that anchors the lipopolysaccharide to the outer membrane of the cell.</text>
</comment>
<feature type="binding site" evidence="10">
    <location>
        <position position="197"/>
    </location>
    <ligand>
        <name>Mn(2+)</name>
        <dbReference type="ChEBI" id="CHEBI:29035"/>
        <label>1</label>
    </ligand>
</feature>
<feature type="binding site" evidence="10">
    <location>
        <position position="122"/>
    </location>
    <ligand>
        <name>substrate</name>
    </ligand>
</feature>
<dbReference type="GO" id="GO:0019897">
    <property type="term" value="C:extrinsic component of plasma membrane"/>
    <property type="evidence" value="ECO:0007669"/>
    <property type="project" value="UniProtKB-UniRule"/>
</dbReference>
<keyword evidence="8 10" id="KW-0472">Membrane</keyword>
<dbReference type="InterPro" id="IPR004843">
    <property type="entry name" value="Calcineurin-like_PHP"/>
</dbReference>
<dbReference type="NCBIfam" id="NF003743">
    <property type="entry name" value="PRK05340.1"/>
    <property type="match status" value="1"/>
</dbReference>
<keyword evidence="1 10" id="KW-1003">Cell membrane</keyword>
<evidence type="ECO:0000256" key="10">
    <source>
        <dbReference type="HAMAP-Rule" id="MF_00575"/>
    </source>
</evidence>
<dbReference type="GO" id="GO:0005737">
    <property type="term" value="C:cytoplasm"/>
    <property type="evidence" value="ECO:0007669"/>
    <property type="project" value="InterPro"/>
</dbReference>
<feature type="binding site" evidence="10">
    <location>
        <position position="79"/>
    </location>
    <ligand>
        <name>Mn(2+)</name>
        <dbReference type="ChEBI" id="CHEBI:29035"/>
        <label>2</label>
    </ligand>
</feature>
<comment type="catalytic activity">
    <reaction evidence="10">
        <text>UDP-2-N,3-O-bis[(3R)-3-hydroxytetradecanoyl]-alpha-D-glucosamine + H2O = 2-N,3-O-bis[(3R)-3-hydroxytetradecanoyl]-alpha-D-glucosaminyl 1-phosphate + UMP + 2 H(+)</text>
        <dbReference type="Rhea" id="RHEA:25213"/>
        <dbReference type="ChEBI" id="CHEBI:15377"/>
        <dbReference type="ChEBI" id="CHEBI:15378"/>
        <dbReference type="ChEBI" id="CHEBI:57865"/>
        <dbReference type="ChEBI" id="CHEBI:57957"/>
        <dbReference type="ChEBI" id="CHEBI:78847"/>
        <dbReference type="EC" id="3.6.1.54"/>
    </reaction>
</comment>
<evidence type="ECO:0000256" key="7">
    <source>
        <dbReference type="ARBA" id="ARBA00023098"/>
    </source>
</evidence>
<feature type="binding site" evidence="10">
    <location>
        <position position="195"/>
    </location>
    <ligand>
        <name>substrate</name>
    </ligand>
</feature>
<comment type="similarity">
    <text evidence="10">Belongs to the LpxH family.</text>
</comment>
<evidence type="ECO:0000256" key="8">
    <source>
        <dbReference type="ARBA" id="ARBA00023136"/>
    </source>
</evidence>
<evidence type="ECO:0000256" key="6">
    <source>
        <dbReference type="ARBA" id="ARBA00022801"/>
    </source>
</evidence>
<keyword evidence="2 10" id="KW-0444">Lipid biosynthesis</keyword>
<evidence type="ECO:0000256" key="3">
    <source>
        <dbReference type="ARBA" id="ARBA00022519"/>
    </source>
</evidence>
<dbReference type="Gene3D" id="3.60.21.10">
    <property type="match status" value="1"/>
</dbReference>
<feature type="binding site" evidence="10">
    <location>
        <position position="41"/>
    </location>
    <ligand>
        <name>Mn(2+)</name>
        <dbReference type="ChEBI" id="CHEBI:29035"/>
        <label>2</label>
    </ligand>
</feature>
<dbReference type="InterPro" id="IPR010138">
    <property type="entry name" value="UDP-diacylglucosamine_Hdrlase"/>
</dbReference>
<protein>
    <recommendedName>
        <fullName evidence="10">UDP-2,3-diacylglucosamine hydrolase</fullName>
        <ecNumber evidence="10">3.6.1.54</ecNumber>
    </recommendedName>
    <alternativeName>
        <fullName evidence="10">UDP-2,3-diacylglucosamine diphosphatase</fullName>
    </alternativeName>
</protein>
<dbReference type="STRING" id="28176.CF66_0174"/>
<evidence type="ECO:0000256" key="4">
    <source>
        <dbReference type="ARBA" id="ARBA00022556"/>
    </source>
</evidence>
<dbReference type="HAMAP" id="MF_00575">
    <property type="entry name" value="LpxH"/>
    <property type="match status" value="1"/>
</dbReference>
<comment type="pathway">
    <text evidence="10">Glycolipid biosynthesis; lipid IV(A) biosynthesis; lipid IV(A) from (3R)-3-hydroxytetradecanoyl-[acyl-carrier-protein] and UDP-N-acetyl-alpha-D-glucosamine: step 4/6.</text>
</comment>
<feature type="binding site" evidence="10">
    <location>
        <position position="195"/>
    </location>
    <ligand>
        <name>Mn(2+)</name>
        <dbReference type="ChEBI" id="CHEBI:29035"/>
        <label>2</label>
    </ligand>
</feature>
<dbReference type="InterPro" id="IPR043461">
    <property type="entry name" value="LpxH-like"/>
</dbReference>
<evidence type="ECO:0000313" key="13">
    <source>
        <dbReference type="Proteomes" id="UP000053688"/>
    </source>
</evidence>
<evidence type="ECO:0000313" key="12">
    <source>
        <dbReference type="EMBL" id="EPE37418.1"/>
    </source>
</evidence>
<evidence type="ECO:0000256" key="1">
    <source>
        <dbReference type="ARBA" id="ARBA00022475"/>
    </source>
</evidence>
<dbReference type="CDD" id="cd07398">
    <property type="entry name" value="MPP_YbbF-LpxH"/>
    <property type="match status" value="1"/>
</dbReference>
<feature type="binding site" evidence="10">
    <location>
        <begin position="79"/>
        <end position="80"/>
    </location>
    <ligand>
        <name>substrate</name>
    </ligand>
</feature>
<feature type="binding site" evidence="10">
    <location>
        <position position="10"/>
    </location>
    <ligand>
        <name>Mn(2+)</name>
        <dbReference type="ChEBI" id="CHEBI:29035"/>
        <label>1</label>
    </ligand>
</feature>
<evidence type="ECO:0000256" key="5">
    <source>
        <dbReference type="ARBA" id="ARBA00022723"/>
    </source>
</evidence>
<keyword evidence="3 10" id="KW-0997">Cell inner membrane</keyword>
<keyword evidence="7 10" id="KW-0443">Lipid metabolism</keyword>
<dbReference type="eggNOG" id="COG2908">
    <property type="taxonomic scope" value="Bacteria"/>
</dbReference>
<dbReference type="PANTHER" id="PTHR34990:SF1">
    <property type="entry name" value="UDP-2,3-DIACYLGLUCOSAMINE HYDROLASE"/>
    <property type="match status" value="1"/>
</dbReference>
<comment type="caution">
    <text evidence="12">The sequence shown here is derived from an EMBL/GenBank/DDBJ whole genome shotgun (WGS) entry which is preliminary data.</text>
</comment>
<gene>
    <name evidence="10 12" type="primary">lpxH</name>
    <name evidence="12" type="ORF">O1U_0720</name>
</gene>
<dbReference type="Proteomes" id="UP000053688">
    <property type="component" value="Unassembled WGS sequence"/>
</dbReference>
<feature type="binding site" evidence="10">
    <location>
        <position position="8"/>
    </location>
    <ligand>
        <name>Mn(2+)</name>
        <dbReference type="ChEBI" id="CHEBI:29035"/>
        <label>1</label>
    </ligand>
</feature>
<dbReference type="PATRIC" id="fig|1236703.3.peg.741"/>
<dbReference type="UniPathway" id="UPA00359">
    <property type="reaction ID" value="UER00480"/>
</dbReference>
<keyword evidence="4 10" id="KW-0441">Lipid A biosynthesis</keyword>
<comment type="cofactor">
    <cofactor evidence="10">
        <name>Mn(2+)</name>
        <dbReference type="ChEBI" id="CHEBI:29035"/>
    </cofactor>
    <text evidence="10">Binds 2 Mn(2+) ions per subunit in a binuclear metal center.</text>
</comment>
<dbReference type="SUPFAM" id="SSF56300">
    <property type="entry name" value="Metallo-dependent phosphatases"/>
    <property type="match status" value="1"/>
</dbReference>
<evidence type="ECO:0000256" key="9">
    <source>
        <dbReference type="ARBA" id="ARBA00023211"/>
    </source>
</evidence>
<keyword evidence="9 10" id="KW-0464">Manganese</keyword>
<dbReference type="GO" id="GO:0008758">
    <property type="term" value="F:UDP-2,3-diacylglucosamine hydrolase activity"/>
    <property type="evidence" value="ECO:0007669"/>
    <property type="project" value="UniProtKB-UniRule"/>
</dbReference>
<dbReference type="EC" id="3.6.1.54" evidence="10"/>
<feature type="binding site" evidence="10">
    <location>
        <position position="41"/>
    </location>
    <ligand>
        <name>Mn(2+)</name>
        <dbReference type="ChEBI" id="CHEBI:29035"/>
        <label>1</label>
    </ligand>
</feature>
<dbReference type="GO" id="GO:0009245">
    <property type="term" value="P:lipid A biosynthetic process"/>
    <property type="evidence" value="ECO:0007669"/>
    <property type="project" value="UniProtKB-UniRule"/>
</dbReference>
<dbReference type="Pfam" id="PF00149">
    <property type="entry name" value="Metallophos"/>
    <property type="match status" value="1"/>
</dbReference>
<dbReference type="RefSeq" id="WP_016504050.1">
    <property type="nucleotide sequence ID" value="NZ_AMSD01000002.1"/>
</dbReference>
<keyword evidence="5 10" id="KW-0479">Metal-binding</keyword>
<dbReference type="EMBL" id="AMSD01000002">
    <property type="protein sequence ID" value="EPE37418.1"/>
    <property type="molecule type" value="Genomic_DNA"/>
</dbReference>
<evidence type="ECO:0000259" key="11">
    <source>
        <dbReference type="Pfam" id="PF00149"/>
    </source>
</evidence>
<feature type="binding site" evidence="10">
    <location>
        <position position="114"/>
    </location>
    <ligand>
        <name>Mn(2+)</name>
        <dbReference type="ChEBI" id="CHEBI:29035"/>
        <label>2</label>
    </ligand>
</feature>
<organism evidence="12 13">
    <name type="scientific">Candidatus Photodesmus katoptron Akat1</name>
    <dbReference type="NCBI Taxonomy" id="1236703"/>
    <lineage>
        <taxon>Bacteria</taxon>
        <taxon>Pseudomonadati</taxon>
        <taxon>Pseudomonadota</taxon>
        <taxon>Gammaproteobacteria</taxon>
        <taxon>Vibrionales</taxon>
        <taxon>Vibrionaceae</taxon>
        <taxon>Candidatus Photodesmus</taxon>
    </lineage>
</organism>
<feature type="binding site" evidence="10">
    <location>
        <position position="164"/>
    </location>
    <ligand>
        <name>substrate</name>
    </ligand>
</feature>
<proteinExistence type="inferred from homology"/>
<accession>S3EGX3</accession>
<feature type="domain" description="Calcineurin-like phosphoesterase" evidence="11">
    <location>
        <begin position="1"/>
        <end position="199"/>
    </location>
</feature>
<comment type="subcellular location">
    <subcellularLocation>
        <location evidence="10">Cell inner membrane</location>
        <topology evidence="10">Peripheral membrane protein</topology>
        <orientation evidence="10">Cytoplasmic side</orientation>
    </subcellularLocation>
</comment>
<dbReference type="AlphaFoldDB" id="S3EGX3"/>
<dbReference type="InterPro" id="IPR029052">
    <property type="entry name" value="Metallo-depent_PP-like"/>
</dbReference>
<sequence length="241" mass="28345">MTILFISDLHLTPLLPKITNCFIRFMREEASKADRVYVLGDLFDFWVGDDDNSSFATLIKDELKKLTSSGVPCFFIRGNRDFLIGTRFAEYTGIRLLSDEAVIDLYDRKAVILHGDTLCTRDVKYLKYRQKVRKPWLKWLFNCIPVYFKRIIINKIQSNVRGKKKFKSLDIMDVTASEVEKVFDLHNVDLMIHGHTHIPNIHQLNTDKGNKIRIVLGDWNHHGSILFYYKNRYELQIRPFD</sequence>
<dbReference type="PANTHER" id="PTHR34990">
    <property type="entry name" value="UDP-2,3-DIACYLGLUCOSAMINE HYDROLASE-RELATED"/>
    <property type="match status" value="1"/>
</dbReference>
<name>S3EGX3_9GAMM</name>
<dbReference type="GO" id="GO:0030145">
    <property type="term" value="F:manganese ion binding"/>
    <property type="evidence" value="ECO:0007669"/>
    <property type="project" value="UniProtKB-UniRule"/>
</dbReference>